<reference evidence="2" key="1">
    <citation type="journal article" date="2020" name="mSystems">
        <title>Genome- and Community-Level Interaction Insights into Carbon Utilization and Element Cycling Functions of Hydrothermarchaeota in Hydrothermal Sediment.</title>
        <authorList>
            <person name="Zhou Z."/>
            <person name="Liu Y."/>
            <person name="Xu W."/>
            <person name="Pan J."/>
            <person name="Luo Z.H."/>
            <person name="Li M."/>
        </authorList>
    </citation>
    <scope>NUCLEOTIDE SEQUENCE [LARGE SCALE GENOMIC DNA]</scope>
    <source>
        <strain evidence="2">HyVt-523</strain>
    </source>
</reference>
<protein>
    <submittedName>
        <fullName evidence="2">Uncharacterized protein</fullName>
    </submittedName>
</protein>
<dbReference type="AlphaFoldDB" id="A0A7C5WTS5"/>
<gene>
    <name evidence="2" type="ORF">ENJ85_05095</name>
</gene>
<name>A0A7C5WTS5_9DEIN</name>
<evidence type="ECO:0000256" key="1">
    <source>
        <dbReference type="SAM" id="SignalP"/>
    </source>
</evidence>
<sequence>MKYVVPPAHAAALAQVLGSSYAFAYEDRPGGVLVHDPDVVAAWPPGSPDLDAAVVAAGLGGTYSSYLATLAVLPDLRCKIFRYVPSSLGEFDQYDPPFSIDYRVDLDRRLQPKFTFDQGTLVRVEYYAEASKTASGVEFSDLILEEVYDYTRDFAGFAVDRTLTITWYREDGTAHPTTKQMVKLYDMQNSMQEGKRRRTNIVQDLEARVVTHLLGQYGQTDPAAAFQMGRDFIALYRDQINDFVAGGSSALRDAILADVTTTWLDDVMADGRTVRAMLAGELDI</sequence>
<keyword evidence="1" id="KW-0732">Signal</keyword>
<dbReference type="Proteomes" id="UP000886105">
    <property type="component" value="Unassembled WGS sequence"/>
</dbReference>
<comment type="caution">
    <text evidence="2">The sequence shown here is derived from an EMBL/GenBank/DDBJ whole genome shotgun (WGS) entry which is preliminary data.</text>
</comment>
<feature type="signal peptide" evidence="1">
    <location>
        <begin position="1"/>
        <end position="24"/>
    </location>
</feature>
<feature type="chain" id="PRO_5028144280" evidence="1">
    <location>
        <begin position="25"/>
        <end position="284"/>
    </location>
</feature>
<evidence type="ECO:0000313" key="2">
    <source>
        <dbReference type="EMBL" id="HHO58533.1"/>
    </source>
</evidence>
<dbReference type="EMBL" id="DRNZ01000309">
    <property type="protein sequence ID" value="HHO58533.1"/>
    <property type="molecule type" value="Genomic_DNA"/>
</dbReference>
<accession>A0A7C5WTS5</accession>
<proteinExistence type="predicted"/>
<organism evidence="2">
    <name type="scientific">Oceanithermus profundus</name>
    <dbReference type="NCBI Taxonomy" id="187137"/>
    <lineage>
        <taxon>Bacteria</taxon>
        <taxon>Thermotogati</taxon>
        <taxon>Deinococcota</taxon>
        <taxon>Deinococci</taxon>
        <taxon>Thermales</taxon>
        <taxon>Thermaceae</taxon>
        <taxon>Oceanithermus</taxon>
    </lineage>
</organism>